<feature type="transmembrane region" description="Helical" evidence="1">
    <location>
        <begin position="964"/>
        <end position="981"/>
    </location>
</feature>
<reference evidence="2 3" key="1">
    <citation type="journal article" date="2011" name="J. Bacteriol.">
        <title>Complete genome sequence of the polycyclic aromatic hydrocarbon-degrading bacterium Alteromonas sp. strain SN2.</title>
        <authorList>
            <person name="Jin H.M."/>
            <person name="Jeong H."/>
            <person name="Moon E.J."/>
            <person name="Math R.K."/>
            <person name="Lee K."/>
            <person name="Kim H.J."/>
            <person name="Jeon C.O."/>
            <person name="Oh T.K."/>
            <person name="Kim J.F."/>
        </authorList>
    </citation>
    <scope>NUCLEOTIDE SEQUENCE [LARGE SCALE GENOMIC DNA]</scope>
    <source>
        <strain evidence="3">JCM 17741 / KACC 18427 / KCTC 11700BP / SN2</strain>
    </source>
</reference>
<dbReference type="EMBL" id="CP002339">
    <property type="protein sequence ID" value="AEF05736.1"/>
    <property type="molecule type" value="Genomic_DNA"/>
</dbReference>
<feature type="transmembrane region" description="Helical" evidence="1">
    <location>
        <begin position="993"/>
        <end position="1016"/>
    </location>
</feature>
<dbReference type="GO" id="GO:0005886">
    <property type="term" value="C:plasma membrane"/>
    <property type="evidence" value="ECO:0007669"/>
    <property type="project" value="TreeGrafter"/>
</dbReference>
<dbReference type="Gene3D" id="3.30.70.1320">
    <property type="entry name" value="Multidrug efflux transporter AcrB pore domain like"/>
    <property type="match status" value="1"/>
</dbReference>
<dbReference type="GO" id="GO:0042910">
    <property type="term" value="F:xenobiotic transmembrane transporter activity"/>
    <property type="evidence" value="ECO:0007669"/>
    <property type="project" value="TreeGrafter"/>
</dbReference>
<dbReference type="RefSeq" id="WP_013786637.1">
    <property type="nucleotide sequence ID" value="NC_015554.1"/>
</dbReference>
<keyword evidence="1" id="KW-0812">Transmembrane</keyword>
<sequence length="1038" mass="113273">MKWLTRWFLDNPVAANLLMAFILVSGYLTISNIRVESFPQTSPSRLNISVVYPGATPEQIDSSITQRIENAISGVAGIKSVMSASHAGYAEITVRKTSGTDLDKLIENVRNQVEAIVGFPDKAERPRIIPDEFGNLASFIVVHGDVDESTLQQATNQIQKALKKHPAISKITNLGKKKSKLSICPDPHKLQHFGLTPESLAEQISEWSLEYRSGELKTENGRITLRGDGFADSLTRLTQLPIITSAQGKLALRDIADVARIHQEDDSVVRFAGKEAVALMVETSSEDNLLKVSEATKHVLSEVQPLLPTSIEATVMADMAPYITEQLDLLSNNAIQGLVIVLVILGIFLELRLACWVALGIPVSLSGALWLMDLPQFNYSINDITLFGMILVLGVLVDDAVVVGESIHDARKKHSDPKQAAWHGVNVVSTATTFGVLTTIAAFSPMLWIENELAEILAGFSAVVIFALIFSLIESKLILPSHLSFVSQKKYVPNLFGRFFMALREVCQRGLQLFSQNLFEPSLKFALRHQATTLMLFGSVMLIAWGGLVKGTIPAVFFPEIPGRYGTATVIMDQDASPELTNRNAIQMESAIASTNYRLQNKFSFDQPVITKSLVAVDNGKKIEATIELSKAALQGIPSQSILEAWQLETGYVEGHYSIDFSLADEPAGGTAIAISANTREIAKQVAEQLKGHIESLPGVGNPFDDSQAGRRQLSVTLNERGQQLGLTQRDLAVLVGGAFGEIELHRLLDDGEEVSVIVALPEQARKSVSQLKSTRVALPNGGFASLGQVSDIKYSRTPEVLYRRNRDEVVTIQWRHNRDVSSPESVWQALETRVLPNLLLQYPGVKVTPVGEFAEITEVQSGFRKALVMTLFLIYVLLAIPLKSYFQPLIIMSVIPFGFAGAVLGHALMGVSVSILSLFGMMAMTGVVVNDSLVLMTRFNQLHRGGMPLTESLFESGKSRMKAIFLTTVTTVCGLLPLLMENSETAQYLKPAAISLVFGELFATPITLILIPVLLGLGKKLKLTKAAKGNIDNTLAS</sequence>
<dbReference type="AlphaFoldDB" id="F5ZFW8"/>
<dbReference type="PRINTS" id="PR00702">
    <property type="entry name" value="ACRIFLAVINRP"/>
</dbReference>
<keyword evidence="1" id="KW-1133">Transmembrane helix</keyword>
<dbReference type="PANTHER" id="PTHR32063:SF33">
    <property type="entry name" value="RND SUPERFAMILY EFFLUX PUMP PERMEASE COMPONENT"/>
    <property type="match status" value="1"/>
</dbReference>
<dbReference type="PANTHER" id="PTHR32063">
    <property type="match status" value="1"/>
</dbReference>
<feature type="transmembrane region" description="Helical" evidence="1">
    <location>
        <begin position="916"/>
        <end position="938"/>
    </location>
</feature>
<dbReference type="InterPro" id="IPR001036">
    <property type="entry name" value="Acrflvin-R"/>
</dbReference>
<keyword evidence="3" id="KW-1185">Reference proteome</keyword>
<feature type="transmembrane region" description="Helical" evidence="1">
    <location>
        <begin position="12"/>
        <end position="30"/>
    </location>
</feature>
<dbReference type="OrthoDB" id="5287122at2"/>
<dbReference type="eggNOG" id="COG0841">
    <property type="taxonomic scope" value="Bacteria"/>
</dbReference>
<dbReference type="Pfam" id="PF00873">
    <property type="entry name" value="ACR_tran"/>
    <property type="match status" value="1"/>
</dbReference>
<dbReference type="HOGENOM" id="CLU_002755_1_2_6"/>
<dbReference type="Gene3D" id="3.30.70.1430">
    <property type="entry name" value="Multidrug efflux transporter AcrB pore domain"/>
    <property type="match status" value="2"/>
</dbReference>
<dbReference type="SUPFAM" id="SSF82866">
    <property type="entry name" value="Multidrug efflux transporter AcrB transmembrane domain"/>
    <property type="match status" value="2"/>
</dbReference>
<evidence type="ECO:0000256" key="1">
    <source>
        <dbReference type="SAM" id="Phobius"/>
    </source>
</evidence>
<dbReference type="Gene3D" id="3.30.70.1440">
    <property type="entry name" value="Multidrug efflux transporter AcrB pore domain"/>
    <property type="match status" value="1"/>
</dbReference>
<dbReference type="InterPro" id="IPR027463">
    <property type="entry name" value="AcrB_DN_DC_subdom"/>
</dbReference>
<dbReference type="SUPFAM" id="SSF82693">
    <property type="entry name" value="Multidrug efflux transporter AcrB pore domain, PN1, PN2, PC1 and PC2 subdomains"/>
    <property type="match status" value="2"/>
</dbReference>
<dbReference type="Gene3D" id="1.20.1640.10">
    <property type="entry name" value="Multidrug efflux transporter AcrB transmembrane domain"/>
    <property type="match status" value="2"/>
</dbReference>
<dbReference type="SUPFAM" id="SSF82714">
    <property type="entry name" value="Multidrug efflux transporter AcrB TolC docking domain, DN and DC subdomains"/>
    <property type="match status" value="2"/>
</dbReference>
<name>F5ZFW8_ALTNA</name>
<feature type="transmembrane region" description="Helical" evidence="1">
    <location>
        <begin position="867"/>
        <end position="883"/>
    </location>
</feature>
<gene>
    <name evidence="2" type="ordered locus">ambt_21225</name>
</gene>
<feature type="transmembrane region" description="Helical" evidence="1">
    <location>
        <begin position="353"/>
        <end position="372"/>
    </location>
</feature>
<feature type="transmembrane region" description="Helical" evidence="1">
    <location>
        <begin position="531"/>
        <end position="548"/>
    </location>
</feature>
<dbReference type="Gene3D" id="3.30.2090.10">
    <property type="entry name" value="Multidrug efflux transporter AcrB TolC docking domain, DN and DC subdomains"/>
    <property type="match status" value="2"/>
</dbReference>
<feature type="transmembrane region" description="Helical" evidence="1">
    <location>
        <begin position="384"/>
        <end position="404"/>
    </location>
</feature>
<feature type="transmembrane region" description="Helical" evidence="1">
    <location>
        <begin position="329"/>
        <end position="348"/>
    </location>
</feature>
<dbReference type="Proteomes" id="UP000000683">
    <property type="component" value="Chromosome"/>
</dbReference>
<feature type="transmembrane region" description="Helical" evidence="1">
    <location>
        <begin position="890"/>
        <end position="910"/>
    </location>
</feature>
<accession>F5ZFW8</accession>
<protein>
    <submittedName>
        <fullName evidence="2">AcrB/AcrD/AcrF family protein</fullName>
    </submittedName>
</protein>
<proteinExistence type="predicted"/>
<feature type="transmembrane region" description="Helical" evidence="1">
    <location>
        <begin position="453"/>
        <end position="473"/>
    </location>
</feature>
<dbReference type="KEGG" id="alt:ambt_21225"/>
<evidence type="ECO:0000313" key="3">
    <source>
        <dbReference type="Proteomes" id="UP000000683"/>
    </source>
</evidence>
<organism evidence="2 3">
    <name type="scientific">Alteromonas naphthalenivorans</name>
    <dbReference type="NCBI Taxonomy" id="715451"/>
    <lineage>
        <taxon>Bacteria</taxon>
        <taxon>Pseudomonadati</taxon>
        <taxon>Pseudomonadota</taxon>
        <taxon>Gammaproteobacteria</taxon>
        <taxon>Alteromonadales</taxon>
        <taxon>Alteromonadaceae</taxon>
        <taxon>Alteromonas/Salinimonas group</taxon>
        <taxon>Alteromonas</taxon>
    </lineage>
</organism>
<evidence type="ECO:0000313" key="2">
    <source>
        <dbReference type="EMBL" id="AEF05736.1"/>
    </source>
</evidence>
<feature type="transmembrane region" description="Helical" evidence="1">
    <location>
        <begin position="425"/>
        <end position="447"/>
    </location>
</feature>
<keyword evidence="1" id="KW-0472">Membrane</keyword>